<accession>A0A6G1M6G1</accession>
<evidence type="ECO:0000313" key="13">
    <source>
        <dbReference type="Proteomes" id="UP000479691"/>
    </source>
</evidence>
<dbReference type="AlphaFoldDB" id="A0A6G1M6G1"/>
<reference evidence="12 13" key="1">
    <citation type="submission" date="2019-06" db="EMBL/GenBank/DDBJ databases">
        <authorList>
            <person name="Palmer J.M."/>
        </authorList>
    </citation>
    <scope>NUCLEOTIDE SEQUENCE</scope>
    <source>
        <strain evidence="10 12">TWF106</strain>
        <strain evidence="11 14">TWF191</strain>
        <strain evidence="9">TWF679</strain>
        <strain evidence="8 13">TWF788</strain>
    </source>
</reference>
<dbReference type="InterPro" id="IPR016163">
    <property type="entry name" value="Ald_DH_C"/>
</dbReference>
<comment type="similarity">
    <text evidence="1 6">Belongs to the aldehyde dehydrogenase family.</text>
</comment>
<protein>
    <recommendedName>
        <fullName evidence="3">aldehyde dehydrogenase (NAD(+))</fullName>
        <ecNumber evidence="3">1.2.1.3</ecNumber>
    </recommendedName>
</protein>
<feature type="active site" evidence="5">
    <location>
        <position position="313"/>
    </location>
</feature>
<dbReference type="Gene3D" id="3.40.605.10">
    <property type="entry name" value="Aldehyde Dehydrogenase, Chain A, domain 1"/>
    <property type="match status" value="1"/>
</dbReference>
<dbReference type="Proteomes" id="UP000472727">
    <property type="component" value="Unassembled WGS sequence"/>
</dbReference>
<evidence type="ECO:0000313" key="14">
    <source>
        <dbReference type="Proteomes" id="UP000483672"/>
    </source>
</evidence>
<dbReference type="InterPro" id="IPR016161">
    <property type="entry name" value="Ald_DH/histidinol_DH"/>
</dbReference>
<evidence type="ECO:0000256" key="2">
    <source>
        <dbReference type="ARBA" id="ARBA00023002"/>
    </source>
</evidence>
<dbReference type="EMBL" id="WIPF01000020">
    <property type="protein sequence ID" value="KAF3227263.1"/>
    <property type="molecule type" value="Genomic_DNA"/>
</dbReference>
<dbReference type="CDD" id="cd07098">
    <property type="entry name" value="ALDH_F15-22"/>
    <property type="match status" value="1"/>
</dbReference>
<evidence type="ECO:0000256" key="4">
    <source>
        <dbReference type="ARBA" id="ARBA00049194"/>
    </source>
</evidence>
<evidence type="ECO:0000313" key="9">
    <source>
        <dbReference type="EMBL" id="KAF3201662.1"/>
    </source>
</evidence>
<dbReference type="InterPro" id="IPR016162">
    <property type="entry name" value="Ald_DH_N"/>
</dbReference>
<dbReference type="PANTHER" id="PTHR11699">
    <property type="entry name" value="ALDEHYDE DEHYDROGENASE-RELATED"/>
    <property type="match status" value="1"/>
</dbReference>
<dbReference type="EC" id="1.2.1.3" evidence="3"/>
<dbReference type="OrthoDB" id="310895at2759"/>
<evidence type="ECO:0000256" key="1">
    <source>
        <dbReference type="ARBA" id="ARBA00009986"/>
    </source>
</evidence>
<dbReference type="EMBL" id="JAABOE010000056">
    <property type="protein sequence ID" value="KAF3174328.1"/>
    <property type="molecule type" value="Genomic_DNA"/>
</dbReference>
<organism evidence="9 15">
    <name type="scientific">Orbilia oligospora</name>
    <name type="common">Nematode-trapping fungus</name>
    <name type="synonym">Arthrobotrys oligospora</name>
    <dbReference type="NCBI Taxonomy" id="2813651"/>
    <lineage>
        <taxon>Eukaryota</taxon>
        <taxon>Fungi</taxon>
        <taxon>Dikarya</taxon>
        <taxon>Ascomycota</taxon>
        <taxon>Pezizomycotina</taxon>
        <taxon>Orbiliomycetes</taxon>
        <taxon>Orbiliales</taxon>
        <taxon>Orbiliaceae</taxon>
        <taxon>Orbilia</taxon>
    </lineage>
</organism>
<dbReference type="Gene3D" id="3.40.309.10">
    <property type="entry name" value="Aldehyde Dehydrogenase, Chain A, domain 2"/>
    <property type="match status" value="1"/>
</dbReference>
<dbReference type="EMBL" id="WIWS01000067">
    <property type="protein sequence ID" value="KAF3212813.1"/>
    <property type="molecule type" value="Genomic_DNA"/>
</dbReference>
<dbReference type="Proteomes" id="UP000479691">
    <property type="component" value="Unassembled WGS sequence"/>
</dbReference>
<evidence type="ECO:0000259" key="7">
    <source>
        <dbReference type="Pfam" id="PF00171"/>
    </source>
</evidence>
<dbReference type="InterPro" id="IPR029510">
    <property type="entry name" value="Ald_DH_CS_GLU"/>
</dbReference>
<name>A0A6G1M6G1_ORBOL</name>
<dbReference type="Proteomes" id="UP000614610">
    <property type="component" value="Unassembled WGS sequence"/>
</dbReference>
<evidence type="ECO:0000313" key="11">
    <source>
        <dbReference type="EMBL" id="KAF3227263.1"/>
    </source>
</evidence>
<dbReference type="SUPFAM" id="SSF53720">
    <property type="entry name" value="ALDH-like"/>
    <property type="match status" value="1"/>
</dbReference>
<dbReference type="GO" id="GO:0004029">
    <property type="term" value="F:aldehyde dehydrogenase (NAD+) activity"/>
    <property type="evidence" value="ECO:0007669"/>
    <property type="project" value="UniProtKB-EC"/>
</dbReference>
<proteinExistence type="inferred from homology"/>
<dbReference type="PROSITE" id="PS00687">
    <property type="entry name" value="ALDEHYDE_DEHYDR_GLU"/>
    <property type="match status" value="1"/>
</dbReference>
<dbReference type="Pfam" id="PF00171">
    <property type="entry name" value="Aldedh"/>
    <property type="match status" value="1"/>
</dbReference>
<evidence type="ECO:0000313" key="15">
    <source>
        <dbReference type="Proteomes" id="UP000614610"/>
    </source>
</evidence>
<sequence length="600" mass="65196">MATTTLNPSPLEWITSLPASYQAIASLSVALLSLLLLSIWNSESTDHEDFTVPLPPQLEEGYVGAQLVKPSIKADNGHIQCYSPATGRLLEVQKPASAHDIDTAIEKAAEAQKEWARTTFKQRRKVLRTLMRWILKNQDTIARAACLDSGKTKVDASLGEILVTVEKLNWLLKSGEAALKPETRGVPFLMMYKRAEVRYEPLGVVAACVSWNYPFHNLLGPIVSSIFAGNGIIVKGSEATAWSNSFFVDIVKRALSACGHNPDLVAGVNCWPEVADHLTSHPGISHITFIGSRPVAKLVAKSASKTLPALCIELGGKDASIILDDVKDLHKLSSVLIRGVFQSMGQNCIGIERIIALPKIYDRLVDTLEPRIKALRVGSILDNPKDTDVGAVISGLGFDKLERMINDAVKQGARLLAGGQRLVHPKYPQGHYFSPTLLVDVTMDMEIAREEVFGPVCLIMKAQNVTHAIQIANSTEYGLGGSVFGSNKMELARVANEMRCGMVAVNDFAVFYLAQMPFGGVGGSGYGRFMGAEGLRSVCNLKSVCTDRFPGISTSIPPRVDYPIRDTNKAWEFCKGLVEFSVGTTMDSKIAGLLRLISNS</sequence>
<dbReference type="InterPro" id="IPR016160">
    <property type="entry name" value="Ald_DH_CS_CYS"/>
</dbReference>
<evidence type="ECO:0000313" key="12">
    <source>
        <dbReference type="Proteomes" id="UP000472727"/>
    </source>
</evidence>
<comment type="caution">
    <text evidence="9">The sequence shown here is derived from an EMBL/GenBank/DDBJ whole genome shotgun (WGS) entry which is preliminary data.</text>
</comment>
<evidence type="ECO:0000256" key="3">
    <source>
        <dbReference type="ARBA" id="ARBA00024226"/>
    </source>
</evidence>
<dbReference type="PROSITE" id="PS00070">
    <property type="entry name" value="ALDEHYDE_DEHYDR_CYS"/>
    <property type="match status" value="1"/>
</dbReference>
<comment type="catalytic activity">
    <reaction evidence="4">
        <text>an aldehyde + NAD(+) + H2O = a carboxylate + NADH + 2 H(+)</text>
        <dbReference type="Rhea" id="RHEA:16185"/>
        <dbReference type="ChEBI" id="CHEBI:15377"/>
        <dbReference type="ChEBI" id="CHEBI:15378"/>
        <dbReference type="ChEBI" id="CHEBI:17478"/>
        <dbReference type="ChEBI" id="CHEBI:29067"/>
        <dbReference type="ChEBI" id="CHEBI:57540"/>
        <dbReference type="ChEBI" id="CHEBI:57945"/>
        <dbReference type="EC" id="1.2.1.3"/>
    </reaction>
</comment>
<evidence type="ECO:0000313" key="10">
    <source>
        <dbReference type="EMBL" id="KAF3212813.1"/>
    </source>
</evidence>
<gene>
    <name evidence="9" type="primary">MSC7</name>
    <name evidence="10" type="ORF">TWF106_009671</name>
    <name evidence="11" type="ORF">TWF191_004128</name>
    <name evidence="9" type="ORF">TWF679_011280</name>
    <name evidence="8" type="ORF">TWF788_008706</name>
</gene>
<keyword evidence="2 6" id="KW-0560">Oxidoreductase</keyword>
<dbReference type="EMBL" id="WIWT01000095">
    <property type="protein sequence ID" value="KAF3201662.1"/>
    <property type="molecule type" value="Genomic_DNA"/>
</dbReference>
<evidence type="ECO:0000256" key="6">
    <source>
        <dbReference type="RuleBase" id="RU003345"/>
    </source>
</evidence>
<feature type="domain" description="Aldehyde dehydrogenase" evidence="7">
    <location>
        <begin position="74"/>
        <end position="544"/>
    </location>
</feature>
<dbReference type="InterPro" id="IPR015590">
    <property type="entry name" value="Aldehyde_DH_dom"/>
</dbReference>
<evidence type="ECO:0000313" key="8">
    <source>
        <dbReference type="EMBL" id="KAF3174328.1"/>
    </source>
</evidence>
<evidence type="ECO:0000256" key="5">
    <source>
        <dbReference type="PROSITE-ProRule" id="PRU10007"/>
    </source>
</evidence>
<dbReference type="Proteomes" id="UP000483672">
    <property type="component" value="Unassembled WGS sequence"/>
</dbReference>
<dbReference type="FunFam" id="3.40.309.10:FF:000024">
    <property type="entry name" value="Betaine aldehyde dehydrogenase"/>
    <property type="match status" value="1"/>
</dbReference>